<gene>
    <name evidence="1" type="ORF">METZ01_LOCUS328230</name>
</gene>
<proteinExistence type="predicted"/>
<organism evidence="1">
    <name type="scientific">marine metagenome</name>
    <dbReference type="NCBI Taxonomy" id="408172"/>
    <lineage>
        <taxon>unclassified sequences</taxon>
        <taxon>metagenomes</taxon>
        <taxon>ecological metagenomes</taxon>
    </lineage>
</organism>
<sequence length="31" mass="3617">MVVLILALTCWQRSRSLLRSSSRRRRSASRA</sequence>
<reference evidence="1" key="1">
    <citation type="submission" date="2018-05" db="EMBL/GenBank/DDBJ databases">
        <authorList>
            <person name="Lanie J.A."/>
            <person name="Ng W.-L."/>
            <person name="Kazmierczak K.M."/>
            <person name="Andrzejewski T.M."/>
            <person name="Davidsen T.M."/>
            <person name="Wayne K.J."/>
            <person name="Tettelin H."/>
            <person name="Glass J.I."/>
            <person name="Rusch D."/>
            <person name="Podicherti R."/>
            <person name="Tsui H.-C.T."/>
            <person name="Winkler M.E."/>
        </authorList>
    </citation>
    <scope>NUCLEOTIDE SEQUENCE</scope>
</reference>
<accession>A0A382PQ69</accession>
<name>A0A382PQ69_9ZZZZ</name>
<dbReference type="AlphaFoldDB" id="A0A382PQ69"/>
<protein>
    <submittedName>
        <fullName evidence="1">Uncharacterized protein</fullName>
    </submittedName>
</protein>
<dbReference type="EMBL" id="UINC01108918">
    <property type="protein sequence ID" value="SVC75376.1"/>
    <property type="molecule type" value="Genomic_DNA"/>
</dbReference>
<evidence type="ECO:0000313" key="1">
    <source>
        <dbReference type="EMBL" id="SVC75376.1"/>
    </source>
</evidence>